<name>C3JBN8_POREA</name>
<protein>
    <recommendedName>
        <fullName evidence="3">Glycosyl transferase family 2</fullName>
    </recommendedName>
</protein>
<evidence type="ECO:0008006" key="3">
    <source>
        <dbReference type="Google" id="ProtNLM"/>
    </source>
</evidence>
<proteinExistence type="predicted"/>
<accession>C3JBN8</accession>
<dbReference type="GeneID" id="93366032"/>
<evidence type="ECO:0000313" key="2">
    <source>
        <dbReference type="Proteomes" id="UP000004295"/>
    </source>
</evidence>
<dbReference type="Proteomes" id="UP000004295">
    <property type="component" value="Unassembled WGS sequence"/>
</dbReference>
<gene>
    <name evidence="1" type="ORF">POREN0001_1773</name>
</gene>
<dbReference type="RefSeq" id="WP_004334066.1">
    <property type="nucleotide sequence ID" value="NZ_ACNN01000026.1"/>
</dbReference>
<dbReference type="EMBL" id="ACNN01000026">
    <property type="protein sequence ID" value="EEN82314.1"/>
    <property type="molecule type" value="Genomic_DNA"/>
</dbReference>
<dbReference type="STRING" id="553175.POREN0001_1773"/>
<dbReference type="AlphaFoldDB" id="C3JBN8"/>
<evidence type="ECO:0000313" key="1">
    <source>
        <dbReference type="EMBL" id="EEN82314.1"/>
    </source>
</evidence>
<sequence>MDKTAYTPRRIAAITMARNDDFFLNRWVRYYGEALGYEHLYIYLDGLEQAIPSRAIPEQVKRWEHRTLSRAQGDKYRIGLLSSLAQQLFAKGYDLVIGCDADEFLIVDPQREMGLVEYLSRQNLPSCASALGLDLGQCIGEEETLDSTRSILAQRHYAVLSSRYTKAVILARPLQWGSGFHRVKGHNYHILPDLYLVHTGYCDLKRLQLRTQDTQRTDASWEAHLKRRAKTIYYTTHRKAISADKILSRARRWQTLYRPLYALNKPKMPCPPRVVRLPSRFSQIEI</sequence>
<comment type="caution">
    <text evidence="1">The sequence shown here is derived from an EMBL/GenBank/DDBJ whole genome shotgun (WGS) entry which is preliminary data.</text>
</comment>
<organism evidence="1 2">
    <name type="scientific">Porphyromonas endodontalis (strain ATCC 35406 / DSM 24491 / JCM 8526 / CCUG 16442 / BCRC 14492 / NCTC 13058 / HG 370)</name>
    <name type="common">Bacteroides endodontalis</name>
    <dbReference type="NCBI Taxonomy" id="553175"/>
    <lineage>
        <taxon>Bacteria</taxon>
        <taxon>Pseudomonadati</taxon>
        <taxon>Bacteroidota</taxon>
        <taxon>Bacteroidia</taxon>
        <taxon>Bacteroidales</taxon>
        <taxon>Porphyromonadaceae</taxon>
        <taxon>Porphyromonas</taxon>
    </lineage>
</organism>
<reference evidence="1 2" key="1">
    <citation type="submission" date="2009-04" db="EMBL/GenBank/DDBJ databases">
        <authorList>
            <person name="Sebastian Y."/>
            <person name="Madupu R."/>
            <person name="Durkin A.S."/>
            <person name="Torralba M."/>
            <person name="Methe B."/>
            <person name="Sutton G.G."/>
            <person name="Strausberg R.L."/>
            <person name="Nelson K.E."/>
        </authorList>
    </citation>
    <scope>NUCLEOTIDE SEQUENCE [LARGE SCALE GENOMIC DNA]</scope>
    <source>
        <strain evidence="2">ATCC 35406 / BCRC 14492 / JCM 8526 / NCTC 13058 / HG 370</strain>
    </source>
</reference>
<keyword evidence="2" id="KW-1185">Reference proteome</keyword>
<dbReference type="eggNOG" id="COG0463">
    <property type="taxonomic scope" value="Bacteria"/>
</dbReference>
<dbReference type="Pfam" id="PF13704">
    <property type="entry name" value="Glyco_tranf_2_4"/>
    <property type="match status" value="1"/>
</dbReference>